<dbReference type="EMBL" id="CP014476">
    <property type="protein sequence ID" value="AMK77045.1"/>
    <property type="molecule type" value="Genomic_DNA"/>
</dbReference>
<dbReference type="KEGG" id="mdn:JT25_011190"/>
<keyword evidence="2" id="KW-1185">Reference proteome</keyword>
<organism evidence="1 2">
    <name type="scientific">Methylomonas denitrificans</name>
    <dbReference type="NCBI Taxonomy" id="1538553"/>
    <lineage>
        <taxon>Bacteria</taxon>
        <taxon>Pseudomonadati</taxon>
        <taxon>Pseudomonadota</taxon>
        <taxon>Gammaproteobacteria</taxon>
        <taxon>Methylococcales</taxon>
        <taxon>Methylococcaceae</taxon>
        <taxon>Methylomonas</taxon>
    </lineage>
</organism>
<evidence type="ECO:0000313" key="1">
    <source>
        <dbReference type="EMBL" id="AMK77045.1"/>
    </source>
</evidence>
<protein>
    <submittedName>
        <fullName evidence="1">Uncharacterized protein</fullName>
    </submittedName>
</protein>
<evidence type="ECO:0000313" key="2">
    <source>
        <dbReference type="Proteomes" id="UP000030512"/>
    </source>
</evidence>
<gene>
    <name evidence="1" type="ORF">JT25_011190</name>
</gene>
<dbReference type="AlphaFoldDB" id="A0A126T4M6"/>
<dbReference type="Proteomes" id="UP000030512">
    <property type="component" value="Chromosome"/>
</dbReference>
<accession>A0A126T4M6</accession>
<name>A0A126T4M6_9GAMM</name>
<sequence>MSGITAKKGGNGRENLTISGIATVQAMFQIHSVITMYFIQDQGRSKILYGFHLPRKFDYRL</sequence>
<reference evidence="1 2" key="1">
    <citation type="journal article" date="2015" name="Environ. Microbiol.">
        <title>Methane oxidation coupled to nitrate reduction under hypoxia by the Gammaproteobacterium Methylomonas denitrificans, sp. nov. type strain FJG1.</title>
        <authorList>
            <person name="Kits K.D."/>
            <person name="Klotz M.G."/>
            <person name="Stein L.Y."/>
        </authorList>
    </citation>
    <scope>NUCLEOTIDE SEQUENCE [LARGE SCALE GENOMIC DNA]</scope>
    <source>
        <strain evidence="1 2">FJG1</strain>
    </source>
</reference>
<proteinExistence type="predicted"/>